<dbReference type="EMBL" id="KB467831">
    <property type="protein sequence ID" value="PCH34452.1"/>
    <property type="molecule type" value="Genomic_DNA"/>
</dbReference>
<organism evidence="1 2">
    <name type="scientific">Wolfiporia cocos (strain MD-104)</name>
    <name type="common">Brown rot fungus</name>
    <dbReference type="NCBI Taxonomy" id="742152"/>
    <lineage>
        <taxon>Eukaryota</taxon>
        <taxon>Fungi</taxon>
        <taxon>Dikarya</taxon>
        <taxon>Basidiomycota</taxon>
        <taxon>Agaricomycotina</taxon>
        <taxon>Agaricomycetes</taxon>
        <taxon>Polyporales</taxon>
        <taxon>Phaeolaceae</taxon>
        <taxon>Wolfiporia</taxon>
    </lineage>
</organism>
<name>A0A2H3IWV8_WOLCO</name>
<reference evidence="1 2" key="1">
    <citation type="journal article" date="2012" name="Science">
        <title>The Paleozoic origin of enzymatic lignin decomposition reconstructed from 31 fungal genomes.</title>
        <authorList>
            <person name="Floudas D."/>
            <person name="Binder M."/>
            <person name="Riley R."/>
            <person name="Barry K."/>
            <person name="Blanchette R.A."/>
            <person name="Henrissat B."/>
            <person name="Martinez A.T."/>
            <person name="Otillar R."/>
            <person name="Spatafora J.W."/>
            <person name="Yadav J.S."/>
            <person name="Aerts A."/>
            <person name="Benoit I."/>
            <person name="Boyd A."/>
            <person name="Carlson A."/>
            <person name="Copeland A."/>
            <person name="Coutinho P.M."/>
            <person name="de Vries R.P."/>
            <person name="Ferreira P."/>
            <person name="Findley K."/>
            <person name="Foster B."/>
            <person name="Gaskell J."/>
            <person name="Glotzer D."/>
            <person name="Gorecki P."/>
            <person name="Heitman J."/>
            <person name="Hesse C."/>
            <person name="Hori C."/>
            <person name="Igarashi K."/>
            <person name="Jurgens J.A."/>
            <person name="Kallen N."/>
            <person name="Kersten P."/>
            <person name="Kohler A."/>
            <person name="Kuees U."/>
            <person name="Kumar T.K.A."/>
            <person name="Kuo A."/>
            <person name="LaButti K."/>
            <person name="Larrondo L.F."/>
            <person name="Lindquist E."/>
            <person name="Ling A."/>
            <person name="Lombard V."/>
            <person name="Lucas S."/>
            <person name="Lundell T."/>
            <person name="Martin R."/>
            <person name="McLaughlin D.J."/>
            <person name="Morgenstern I."/>
            <person name="Morin E."/>
            <person name="Murat C."/>
            <person name="Nagy L.G."/>
            <person name="Nolan M."/>
            <person name="Ohm R.A."/>
            <person name="Patyshakuliyeva A."/>
            <person name="Rokas A."/>
            <person name="Ruiz-Duenas F.J."/>
            <person name="Sabat G."/>
            <person name="Salamov A."/>
            <person name="Samejima M."/>
            <person name="Schmutz J."/>
            <person name="Slot J.C."/>
            <person name="St John F."/>
            <person name="Stenlid J."/>
            <person name="Sun H."/>
            <person name="Sun S."/>
            <person name="Syed K."/>
            <person name="Tsang A."/>
            <person name="Wiebenga A."/>
            <person name="Young D."/>
            <person name="Pisabarro A."/>
            <person name="Eastwood D.C."/>
            <person name="Martin F."/>
            <person name="Cullen D."/>
            <person name="Grigoriev I.V."/>
            <person name="Hibbett D.S."/>
        </authorList>
    </citation>
    <scope>NUCLEOTIDE SEQUENCE [LARGE SCALE GENOMIC DNA]</scope>
    <source>
        <strain evidence="1 2">MD-104</strain>
    </source>
</reference>
<accession>A0A2H3IWV8</accession>
<dbReference type="Proteomes" id="UP000218811">
    <property type="component" value="Unassembled WGS sequence"/>
</dbReference>
<gene>
    <name evidence="1" type="ORF">WOLCODRAFT_142151</name>
</gene>
<sequence length="116" mass="12872">MNNSRARHGNVTLDLPRCLRLNRSQAIGHNMVQPPAMFRTLHTPISLPRGGNLAELCLLPIKDLHKSSAQVLMGLLLPNLSSALRVPQIRMAYEGTVLLKYLRLRGVRVLSAMGIK</sequence>
<evidence type="ECO:0000313" key="2">
    <source>
        <dbReference type="Proteomes" id="UP000218811"/>
    </source>
</evidence>
<keyword evidence="2" id="KW-1185">Reference proteome</keyword>
<protein>
    <submittedName>
        <fullName evidence="1">Uncharacterized protein</fullName>
    </submittedName>
</protein>
<evidence type="ECO:0000313" key="1">
    <source>
        <dbReference type="EMBL" id="PCH34452.1"/>
    </source>
</evidence>
<dbReference type="AlphaFoldDB" id="A0A2H3IWV8"/>
<proteinExistence type="predicted"/>